<protein>
    <recommendedName>
        <fullName evidence="6">Large ribosomal subunit protein P1</fullName>
    </recommendedName>
    <alternativeName>
        <fullName evidence="7">60S acidic ribosomal protein P1</fullName>
    </alternativeName>
</protein>
<dbReference type="AlphaFoldDB" id="A0A8W4F8X4"/>
<evidence type="ECO:0000256" key="7">
    <source>
        <dbReference type="ARBA" id="ARBA00042918"/>
    </source>
</evidence>
<dbReference type="Ensembl" id="ENSSSCT00000104673.1">
    <property type="protein sequence ID" value="ENSSSCP00000075770.1"/>
    <property type="gene ID" value="ENSSSCG00000053591.1"/>
</dbReference>
<comment type="function">
    <text evidence="1">Plays an important role in the elongation step of protein synthesis.</text>
</comment>
<evidence type="ECO:0000256" key="8">
    <source>
        <dbReference type="SAM" id="MobiDB-lite"/>
    </source>
</evidence>
<dbReference type="PANTHER" id="PTHR45696">
    <property type="entry name" value="60S ACIDIC RIBOSOMAL PROTEIN P1"/>
    <property type="match status" value="1"/>
</dbReference>
<comment type="subunit">
    <text evidence="5">Heterodimer with RPLP2 at the lateral ribosomal stalk of the large ribosomal subunit.</text>
</comment>
<dbReference type="GO" id="GO:0030295">
    <property type="term" value="F:protein kinase activator activity"/>
    <property type="evidence" value="ECO:0000318"/>
    <property type="project" value="GO_Central"/>
</dbReference>
<keyword evidence="9" id="KW-0812">Transmembrane</keyword>
<keyword evidence="4" id="KW-0687">Ribonucleoprotein</keyword>
<evidence type="ECO:0000256" key="3">
    <source>
        <dbReference type="ARBA" id="ARBA00022980"/>
    </source>
</evidence>
<evidence type="ECO:0000256" key="6">
    <source>
        <dbReference type="ARBA" id="ARBA00041116"/>
    </source>
</evidence>
<reference evidence="10" key="1">
    <citation type="journal article" date="2020" name="Gigascience">
        <title>An improved pig reference genome sequence to enable pig genetics and genomics research.</title>
        <authorList>
            <person name="Warr A."/>
            <person name="Affara N."/>
            <person name="Aken B."/>
            <person name="Beiki H."/>
            <person name="Bickhart D.M."/>
            <person name="Billis K."/>
            <person name="Chow W."/>
            <person name="Eory L."/>
            <person name="Finlayson H.A."/>
            <person name="Flicek P."/>
            <person name="Giron C.G."/>
            <person name="Griffin D.K."/>
            <person name="Hall R."/>
            <person name="Hannum G."/>
            <person name="Hourlier T."/>
            <person name="Howe K."/>
            <person name="Hume D.A."/>
            <person name="Izuogu O."/>
            <person name="Kim K."/>
            <person name="Koren S."/>
            <person name="Liu H."/>
            <person name="Manchanda N."/>
            <person name="Martin F.J."/>
            <person name="Nonneman D.J."/>
            <person name="O'Connor R.E."/>
            <person name="Phillippy A.M."/>
            <person name="Rohrer G.A."/>
            <person name="Rosen B.D."/>
            <person name="Rund L.A."/>
            <person name="Sargent C.A."/>
            <person name="Schook L.B."/>
            <person name="Schroeder S.G."/>
            <person name="Schwartz A.S."/>
            <person name="Skinner B.M."/>
            <person name="Talbot R."/>
            <person name="Tseng E."/>
            <person name="Tuggle C.K."/>
            <person name="Watson M."/>
            <person name="Smith T.P.L."/>
            <person name="Archibald A.L."/>
        </authorList>
    </citation>
    <scope>NUCLEOTIDE SEQUENCE [LARGE SCALE GENOMIC DNA]</scope>
    <source>
        <strain evidence="10">Duroc</strain>
    </source>
</reference>
<dbReference type="GO" id="GO:0006414">
    <property type="term" value="P:translational elongation"/>
    <property type="evidence" value="ECO:0007669"/>
    <property type="project" value="InterPro"/>
</dbReference>
<dbReference type="GO" id="GO:0003735">
    <property type="term" value="F:structural constituent of ribosome"/>
    <property type="evidence" value="ECO:0000318"/>
    <property type="project" value="GO_Central"/>
</dbReference>
<keyword evidence="11" id="KW-1185">Reference proteome</keyword>
<dbReference type="GO" id="GO:0043021">
    <property type="term" value="F:ribonucleoprotein complex binding"/>
    <property type="evidence" value="ECO:0000318"/>
    <property type="project" value="GO_Central"/>
</dbReference>
<name>A0A8W4F8X4_PIG</name>
<dbReference type="GO" id="GO:0022625">
    <property type="term" value="C:cytosolic large ribosomal subunit"/>
    <property type="evidence" value="ECO:0000318"/>
    <property type="project" value="GO_Central"/>
</dbReference>
<dbReference type="HAMAP" id="MF_01478">
    <property type="entry name" value="Ribosomal_L12_arch"/>
    <property type="match status" value="1"/>
</dbReference>
<evidence type="ECO:0000313" key="10">
    <source>
        <dbReference type="Ensembl" id="ENSSSCP00000075770.1"/>
    </source>
</evidence>
<reference evidence="10" key="3">
    <citation type="submission" date="2025-09" db="UniProtKB">
        <authorList>
            <consortium name="Ensembl"/>
        </authorList>
    </citation>
    <scope>IDENTIFICATION</scope>
</reference>
<dbReference type="InterPro" id="IPR038716">
    <property type="entry name" value="P1/P2_N_sf"/>
</dbReference>
<evidence type="ECO:0000256" key="2">
    <source>
        <dbReference type="ARBA" id="ARBA00005436"/>
    </source>
</evidence>
<dbReference type="GO" id="GO:0002181">
    <property type="term" value="P:cytoplasmic translation"/>
    <property type="evidence" value="ECO:0000318"/>
    <property type="project" value="GO_Central"/>
</dbReference>
<keyword evidence="3" id="KW-0689">Ribosomal protein</keyword>
<evidence type="ECO:0000256" key="5">
    <source>
        <dbReference type="ARBA" id="ARBA00038554"/>
    </source>
</evidence>
<evidence type="ECO:0000256" key="4">
    <source>
        <dbReference type="ARBA" id="ARBA00023274"/>
    </source>
</evidence>
<sequence>MASVLELACIYSVFILHDDEVTVTEDKINILIKAAGVNVEPFWPGLFAKALANVNIRSLICTVGAGGRVPAAGAASARGPAPTTTAAPTERKKVETKKEESEESDGDMGFGVFFFFFFFFVFLGLHT</sequence>
<reference evidence="10" key="2">
    <citation type="submission" date="2025-08" db="UniProtKB">
        <authorList>
            <consortium name="Ensembl"/>
        </authorList>
    </citation>
    <scope>IDENTIFICATION</scope>
</reference>
<dbReference type="Proteomes" id="UP000008227">
    <property type="component" value="Unassembled WGS sequence"/>
</dbReference>
<evidence type="ECO:0000256" key="9">
    <source>
        <dbReference type="SAM" id="Phobius"/>
    </source>
</evidence>
<dbReference type="CDD" id="cd05831">
    <property type="entry name" value="Ribosomal_P1"/>
    <property type="match status" value="1"/>
</dbReference>
<dbReference type="InterPro" id="IPR027534">
    <property type="entry name" value="Ribosomal_P1/P2"/>
</dbReference>
<accession>A0A8W4F8X4</accession>
<feature type="compositionally biased region" description="Basic and acidic residues" evidence="8">
    <location>
        <begin position="89"/>
        <end position="100"/>
    </location>
</feature>
<dbReference type="Gene3D" id="1.10.10.1410">
    <property type="match status" value="1"/>
</dbReference>
<dbReference type="PANTHER" id="PTHR45696:SF32">
    <property type="entry name" value="LARGE RIBOSOMAL SUBUNIT PROTEIN P1"/>
    <property type="match status" value="1"/>
</dbReference>
<dbReference type="GeneTree" id="ENSGT00550000074698"/>
<proteinExistence type="inferred from homology"/>
<comment type="similarity">
    <text evidence="2">Belongs to the eukaryotic ribosomal protein P1/P2 family.</text>
</comment>
<feature type="transmembrane region" description="Helical" evidence="9">
    <location>
        <begin position="108"/>
        <end position="125"/>
    </location>
</feature>
<keyword evidence="9" id="KW-1133">Transmembrane helix</keyword>
<evidence type="ECO:0000256" key="1">
    <source>
        <dbReference type="ARBA" id="ARBA00003362"/>
    </source>
</evidence>
<dbReference type="FunFam" id="1.10.10.1410:FF:000001">
    <property type="entry name" value="60S acidic ribosomal protein P1"/>
    <property type="match status" value="1"/>
</dbReference>
<feature type="region of interest" description="Disordered" evidence="8">
    <location>
        <begin position="70"/>
        <end position="105"/>
    </location>
</feature>
<evidence type="ECO:0000313" key="11">
    <source>
        <dbReference type="Proteomes" id="UP000008227"/>
    </source>
</evidence>
<keyword evidence="9" id="KW-0472">Membrane</keyword>
<feature type="compositionally biased region" description="Low complexity" evidence="8">
    <location>
        <begin position="70"/>
        <end position="88"/>
    </location>
</feature>
<organism evidence="10 11">
    <name type="scientific">Sus scrofa</name>
    <name type="common">Pig</name>
    <dbReference type="NCBI Taxonomy" id="9823"/>
    <lineage>
        <taxon>Eukaryota</taxon>
        <taxon>Metazoa</taxon>
        <taxon>Chordata</taxon>
        <taxon>Craniata</taxon>
        <taxon>Vertebrata</taxon>
        <taxon>Euteleostomi</taxon>
        <taxon>Mammalia</taxon>
        <taxon>Eutheria</taxon>
        <taxon>Laurasiatheria</taxon>
        <taxon>Artiodactyla</taxon>
        <taxon>Suina</taxon>
        <taxon>Suidae</taxon>
        <taxon>Sus</taxon>
    </lineage>
</organism>
<dbReference type="Pfam" id="PF00428">
    <property type="entry name" value="Ribosomal_60s"/>
    <property type="match status" value="1"/>
</dbReference>